<accession>A0A0M0JM67</accession>
<dbReference type="GO" id="GO:0016853">
    <property type="term" value="F:isomerase activity"/>
    <property type="evidence" value="ECO:0007669"/>
    <property type="project" value="UniProtKB-KW"/>
</dbReference>
<name>A0A0M0JM67_9EUKA</name>
<dbReference type="Gene3D" id="3.20.20.150">
    <property type="entry name" value="Divalent-metal-dependent TIM barrel enzymes"/>
    <property type="match status" value="1"/>
</dbReference>
<dbReference type="OrthoDB" id="9971575at2759"/>
<organism evidence="1 2">
    <name type="scientific">Chrysochromulina tobinii</name>
    <dbReference type="NCBI Taxonomy" id="1460289"/>
    <lineage>
        <taxon>Eukaryota</taxon>
        <taxon>Haptista</taxon>
        <taxon>Haptophyta</taxon>
        <taxon>Prymnesiophyceae</taxon>
        <taxon>Prymnesiales</taxon>
        <taxon>Chrysochromulinaceae</taxon>
        <taxon>Chrysochromulina</taxon>
    </lineage>
</organism>
<evidence type="ECO:0000313" key="2">
    <source>
        <dbReference type="Proteomes" id="UP000037460"/>
    </source>
</evidence>
<dbReference type="EMBL" id="JWZX01002698">
    <property type="protein sequence ID" value="KOO27575.1"/>
    <property type="molecule type" value="Genomic_DNA"/>
</dbReference>
<keyword evidence="2" id="KW-1185">Reference proteome</keyword>
<dbReference type="InterPro" id="IPR036237">
    <property type="entry name" value="Xyl_isomerase-like_sf"/>
</dbReference>
<evidence type="ECO:0000313" key="1">
    <source>
        <dbReference type="EMBL" id="KOO27575.1"/>
    </source>
</evidence>
<dbReference type="SUPFAM" id="SSF51658">
    <property type="entry name" value="Xylose isomerase-like"/>
    <property type="match status" value="1"/>
</dbReference>
<gene>
    <name evidence="1" type="ORF">Ctob_007339</name>
</gene>
<proteinExistence type="predicted"/>
<keyword evidence="1" id="KW-0413">Isomerase</keyword>
<reference evidence="2" key="1">
    <citation type="journal article" date="2015" name="PLoS Genet.">
        <title>Genome Sequence and Transcriptome Analyses of Chrysochromulina tobin: Metabolic Tools for Enhanced Algal Fitness in the Prominent Order Prymnesiales (Haptophyceae).</title>
        <authorList>
            <person name="Hovde B.T."/>
            <person name="Deodato C.R."/>
            <person name="Hunsperger H.M."/>
            <person name="Ryken S.A."/>
            <person name="Yost W."/>
            <person name="Jha R.K."/>
            <person name="Patterson J."/>
            <person name="Monnat R.J. Jr."/>
            <person name="Barlow S.B."/>
            <person name="Starkenburg S.R."/>
            <person name="Cattolico R.A."/>
        </authorList>
    </citation>
    <scope>NUCLEOTIDE SEQUENCE</scope>
    <source>
        <strain evidence="2">CCMP291</strain>
    </source>
</reference>
<dbReference type="AlphaFoldDB" id="A0A0M0JM67"/>
<protein>
    <submittedName>
        <fullName evidence="1">Xylose isomerase domain-containing protein</fullName>
    </submittedName>
</protein>
<dbReference type="Proteomes" id="UP000037460">
    <property type="component" value="Unassembled WGS sequence"/>
</dbReference>
<sequence length="527" mass="56376">MTAPTIKIARTLWGVDGFNEPGKWDELFGRIKAEGFDAIECTTLTWRCDPKLLRELLDKHELGLICQIHTTGGDIDATTGEYQYLTSSKLHAHLASFVKLLTEAAALKPLFVNSHSGHDSWSTETAVAFFKYALTMEASLGVPVVHETHRQRLLWNPYSTAEILKTEALKGKLKVNCDLSHWCCVCEHVFDATSARDDWWPATLALVAEHCHFVHCRVGHAEGPQVNAPEAPEHAKDVDAHFGWWRTIWQAQAARAGAPPVVWAEPEFGPPPYMQTLPFTNEPVSDLWKINSRLMVPKKKWVHTLGGQQGGGYVQVDVEDEEAATKASGLAVSAALRELAVQDVEAVAAAKAAAEVQAQARAAVQREGNLKGAEMAAAARQTGVTFFCTPLVSAEGELPLLNTALQAMNAPADAAGGGGGAVALGKMLFSAAEGEQLAIVTYVPSGQNVIDVSEWTASVLEAIGGKVMLGPPKMVSNGTEEGRGTRVEAAVAADPDAGKSPTKDLDVGLAAAVAFLKQKGALPSDLE</sequence>
<comment type="caution">
    <text evidence="1">The sequence shown here is derived from an EMBL/GenBank/DDBJ whole genome shotgun (WGS) entry which is preliminary data.</text>
</comment>